<reference evidence="2" key="1">
    <citation type="submission" date="2005-08" db="EMBL/GenBank/DDBJ databases">
        <title>Complete sequence of chromosome 1 of Nitrosospira multiformis ATCC 25196.</title>
        <authorList>
            <person name="Copeland A."/>
            <person name="Lucas S."/>
            <person name="Lapidus A."/>
            <person name="Barry K."/>
            <person name="Detter J.C."/>
            <person name="Glavina T."/>
            <person name="Hammon N."/>
            <person name="Israni S."/>
            <person name="Pitluck S."/>
            <person name="Chain P."/>
            <person name="Malfatti S."/>
            <person name="Shin M."/>
            <person name="Vergez L."/>
            <person name="Schmutz J."/>
            <person name="Larimer F."/>
            <person name="Land M."/>
            <person name="Hauser L."/>
            <person name="Kyrpides N."/>
            <person name="Lykidis A."/>
            <person name="Richardson P."/>
        </authorList>
    </citation>
    <scope>NUCLEOTIDE SEQUENCE [LARGE SCALE GENOMIC DNA]</scope>
    <source>
        <strain evidence="2">ATCC 25196 / NCIMB 11849 / C 71</strain>
    </source>
</reference>
<gene>
    <name evidence="1" type="ordered locus">Nmul_A1818</name>
</gene>
<dbReference type="Proteomes" id="UP000002718">
    <property type="component" value="Chromosome"/>
</dbReference>
<dbReference type="HOGENOM" id="CLU_2735945_0_0_4"/>
<name>Q2Y806_NITMU</name>
<dbReference type="STRING" id="323848.Nmul_A1818"/>
<dbReference type="EMBL" id="CP000103">
    <property type="protein sequence ID" value="ABB75115.1"/>
    <property type="molecule type" value="Genomic_DNA"/>
</dbReference>
<reference evidence="1 2" key="2">
    <citation type="journal article" date="2008" name="Appl. Environ. Microbiol.">
        <title>Complete genome sequence of Nitrosospira multiformis, an ammonia-oxidizing bacterium from the soil environment.</title>
        <authorList>
            <person name="Norton J.M."/>
            <person name="Klotz M.G."/>
            <person name="Stein L.Y."/>
            <person name="Arp D.J."/>
            <person name="Bottomley P.J."/>
            <person name="Chain P.S."/>
            <person name="Hauser L.J."/>
            <person name="Land M.L."/>
            <person name="Larimer F.W."/>
            <person name="Shin M.W."/>
            <person name="Starkenburg S.R."/>
        </authorList>
    </citation>
    <scope>NUCLEOTIDE SEQUENCE [LARGE SCALE GENOMIC DNA]</scope>
    <source>
        <strain evidence="2">ATCC 25196 / NCIMB 11849 / C 71</strain>
    </source>
</reference>
<dbReference type="AlphaFoldDB" id="Q2Y806"/>
<dbReference type="KEGG" id="nmu:Nmul_A1818"/>
<evidence type="ECO:0000313" key="1">
    <source>
        <dbReference type="EMBL" id="ABB75115.1"/>
    </source>
</evidence>
<accession>Q2Y806</accession>
<proteinExistence type="predicted"/>
<keyword evidence="2" id="KW-1185">Reference proteome</keyword>
<dbReference type="RefSeq" id="WP_011381135.1">
    <property type="nucleotide sequence ID" value="NC_007614.1"/>
</dbReference>
<organism evidence="1 2">
    <name type="scientific">Nitrosospira multiformis (strain ATCC 25196 / NCIMB 11849 / C 71)</name>
    <dbReference type="NCBI Taxonomy" id="323848"/>
    <lineage>
        <taxon>Bacteria</taxon>
        <taxon>Pseudomonadati</taxon>
        <taxon>Pseudomonadota</taxon>
        <taxon>Betaproteobacteria</taxon>
        <taxon>Nitrosomonadales</taxon>
        <taxon>Nitrosomonadaceae</taxon>
        <taxon>Nitrosospira</taxon>
    </lineage>
</organism>
<sequence length="71" mass="7293">MMTKLAEAELAGLDAVIEARRMTSDTSDKYEQIVIPIGNAGTAVAGDNAGLSGGEGLSLGVLMKLRENALS</sequence>
<evidence type="ECO:0000313" key="2">
    <source>
        <dbReference type="Proteomes" id="UP000002718"/>
    </source>
</evidence>
<protein>
    <submittedName>
        <fullName evidence="1">Uncharacterized protein</fullName>
    </submittedName>
</protein>
<dbReference type="OrthoDB" id="8565948at2"/>